<dbReference type="Pfam" id="PF22570">
    <property type="entry name" value="LiaF-TM"/>
    <property type="match status" value="1"/>
</dbReference>
<dbReference type="EMBL" id="CP060394">
    <property type="protein sequence ID" value="QNI31079.1"/>
    <property type="molecule type" value="Genomic_DNA"/>
</dbReference>
<dbReference type="PANTHER" id="PTHR34094">
    <property type="match status" value="1"/>
</dbReference>
<sequence length="514" mass="55620">MAAAPPPYSPRDSRQQWKDWQRAQKDAMRARRYYWRYYHRPSIAGPVILLAVGILALLMETGRLNAARFWSWYAQWWPMLLIGIGLILLLEYFIDRNNPYAGRRSMGGFGFLIILLIIGGWGTHAAHVWGPLSDQFSDNRDDFWSLMGEEHDNDVQQDEAISPNASVQIQNPRGDVTITASSDDRMHLKAHQVVHTSSDNDARKTFEAVTPKVINSGSNVVLSIEGRNNSRVDLTVELPPTASTVVNAGRGDVTIEGLKTGSDVSASHGDVKFDNMGGTVHARMDHGDLSAHQIAGDVTVDGHSGDVTLSDIKGNVTLDGEFFGDTHLEQIGSTVHFHSSRSDIAIQRLQGDMTMDSSDLNVSQAVGPVRIVTRSKDIDLSQLSGDAHIENNNGDVNITAAMPLGNLQVSNRTGNITVTVPENASFAVTASNADGDLHTDFPLTMTNSDDRKSAQGQIGTGGPHLELSTGHGDLQLRRGSPSAPVPPPPPTPPAGAKHLRAPKEPTAPAAPTEQ</sequence>
<protein>
    <submittedName>
        <fullName evidence="5">DUF4097 family beta strand repeat protein</fullName>
    </submittedName>
</protein>
<keyword evidence="2" id="KW-0812">Transmembrane</keyword>
<feature type="domain" description="DUF4097" evidence="3">
    <location>
        <begin position="166"/>
        <end position="310"/>
    </location>
</feature>
<feature type="transmembrane region" description="Helical" evidence="2">
    <location>
        <begin position="106"/>
        <end position="129"/>
    </location>
</feature>
<dbReference type="AlphaFoldDB" id="A0A7G8BEV9"/>
<keyword evidence="2" id="KW-0472">Membrane</keyword>
<reference evidence="5 6" key="1">
    <citation type="submission" date="2020-08" db="EMBL/GenBank/DDBJ databases">
        <title>Edaphobacter telluris sp. nov. and Acidobacterium dinghuensis sp. nov., two acidobacteria isolated from forest soil.</title>
        <authorList>
            <person name="Fu J."/>
            <person name="Qiu L."/>
        </authorList>
    </citation>
    <scope>NUCLEOTIDE SEQUENCE [LARGE SCALE GENOMIC DNA]</scope>
    <source>
        <strain evidence="5">4Y35</strain>
    </source>
</reference>
<feature type="compositionally biased region" description="Low complexity" evidence="1">
    <location>
        <begin position="504"/>
        <end position="514"/>
    </location>
</feature>
<name>A0A7G8BEV9_9BACT</name>
<accession>A0A7G8BEV9</accession>
<evidence type="ECO:0000259" key="3">
    <source>
        <dbReference type="Pfam" id="PF13349"/>
    </source>
</evidence>
<feature type="domain" description="DUF4097" evidence="3">
    <location>
        <begin position="333"/>
        <end position="476"/>
    </location>
</feature>
<evidence type="ECO:0000313" key="6">
    <source>
        <dbReference type="Proteomes" id="UP000515312"/>
    </source>
</evidence>
<dbReference type="PANTHER" id="PTHR34094:SF1">
    <property type="entry name" value="PROTEIN FAM185A"/>
    <property type="match status" value="1"/>
</dbReference>
<dbReference type="InterPro" id="IPR054331">
    <property type="entry name" value="LiaF_TM"/>
</dbReference>
<feature type="transmembrane region" description="Helical" evidence="2">
    <location>
        <begin position="76"/>
        <end position="94"/>
    </location>
</feature>
<evidence type="ECO:0000259" key="4">
    <source>
        <dbReference type="Pfam" id="PF22570"/>
    </source>
</evidence>
<evidence type="ECO:0000256" key="1">
    <source>
        <dbReference type="SAM" id="MobiDB-lite"/>
    </source>
</evidence>
<organism evidence="5 6">
    <name type="scientific">Alloacidobacterium dinghuense</name>
    <dbReference type="NCBI Taxonomy" id="2763107"/>
    <lineage>
        <taxon>Bacteria</taxon>
        <taxon>Pseudomonadati</taxon>
        <taxon>Acidobacteriota</taxon>
        <taxon>Terriglobia</taxon>
        <taxon>Terriglobales</taxon>
        <taxon>Acidobacteriaceae</taxon>
        <taxon>Alloacidobacterium</taxon>
    </lineage>
</organism>
<proteinExistence type="predicted"/>
<dbReference type="RefSeq" id="WP_186741431.1">
    <property type="nucleotide sequence ID" value="NZ_CP060394.1"/>
</dbReference>
<keyword evidence="6" id="KW-1185">Reference proteome</keyword>
<feature type="domain" description="LiaF transmembrane" evidence="4">
    <location>
        <begin position="46"/>
        <end position="116"/>
    </location>
</feature>
<keyword evidence="2" id="KW-1133">Transmembrane helix</keyword>
<feature type="transmembrane region" description="Helical" evidence="2">
    <location>
        <begin position="37"/>
        <end position="56"/>
    </location>
</feature>
<dbReference type="Proteomes" id="UP000515312">
    <property type="component" value="Chromosome"/>
</dbReference>
<evidence type="ECO:0000313" key="5">
    <source>
        <dbReference type="EMBL" id="QNI31079.1"/>
    </source>
</evidence>
<dbReference type="InterPro" id="IPR025164">
    <property type="entry name" value="Toastrack_DUF4097"/>
</dbReference>
<dbReference type="Pfam" id="PF13349">
    <property type="entry name" value="DUF4097"/>
    <property type="match status" value="2"/>
</dbReference>
<evidence type="ECO:0000256" key="2">
    <source>
        <dbReference type="SAM" id="Phobius"/>
    </source>
</evidence>
<dbReference type="KEGG" id="adin:H7849_18505"/>
<gene>
    <name evidence="5" type="ORF">H7849_18505</name>
</gene>
<feature type="region of interest" description="Disordered" evidence="1">
    <location>
        <begin position="431"/>
        <end position="514"/>
    </location>
</feature>
<feature type="compositionally biased region" description="Pro residues" evidence="1">
    <location>
        <begin position="483"/>
        <end position="493"/>
    </location>
</feature>